<dbReference type="AlphaFoldDB" id="A0A8K0CL84"/>
<evidence type="ECO:0000313" key="2">
    <source>
        <dbReference type="Proteomes" id="UP000801492"/>
    </source>
</evidence>
<accession>A0A8K0CL84</accession>
<keyword evidence="2" id="KW-1185">Reference proteome</keyword>
<dbReference type="Proteomes" id="UP000801492">
    <property type="component" value="Unassembled WGS sequence"/>
</dbReference>
<organism evidence="1 2">
    <name type="scientific">Ignelater luminosus</name>
    <name type="common">Cucubano</name>
    <name type="synonym">Pyrophorus luminosus</name>
    <dbReference type="NCBI Taxonomy" id="2038154"/>
    <lineage>
        <taxon>Eukaryota</taxon>
        <taxon>Metazoa</taxon>
        <taxon>Ecdysozoa</taxon>
        <taxon>Arthropoda</taxon>
        <taxon>Hexapoda</taxon>
        <taxon>Insecta</taxon>
        <taxon>Pterygota</taxon>
        <taxon>Neoptera</taxon>
        <taxon>Endopterygota</taxon>
        <taxon>Coleoptera</taxon>
        <taxon>Polyphaga</taxon>
        <taxon>Elateriformia</taxon>
        <taxon>Elateroidea</taxon>
        <taxon>Elateridae</taxon>
        <taxon>Agrypninae</taxon>
        <taxon>Pyrophorini</taxon>
        <taxon>Ignelater</taxon>
    </lineage>
</organism>
<sequence length="63" mass="7157">TIAVVWSTTQDESETPVDICCERYDLRISRIIWNLDSTTATARAKVLLEEKRSIAKDNSLSKD</sequence>
<proteinExistence type="predicted"/>
<gene>
    <name evidence="1" type="ORF">ILUMI_18482</name>
</gene>
<protein>
    <submittedName>
        <fullName evidence="1">Uncharacterized protein</fullName>
    </submittedName>
</protein>
<dbReference type="EMBL" id="VTPC01082231">
    <property type="protein sequence ID" value="KAF2887691.1"/>
    <property type="molecule type" value="Genomic_DNA"/>
</dbReference>
<comment type="caution">
    <text evidence="1">The sequence shown here is derived from an EMBL/GenBank/DDBJ whole genome shotgun (WGS) entry which is preliminary data.</text>
</comment>
<feature type="non-terminal residue" evidence="1">
    <location>
        <position position="1"/>
    </location>
</feature>
<name>A0A8K0CL84_IGNLU</name>
<evidence type="ECO:0000313" key="1">
    <source>
        <dbReference type="EMBL" id="KAF2887691.1"/>
    </source>
</evidence>
<reference evidence="1" key="1">
    <citation type="submission" date="2019-08" db="EMBL/GenBank/DDBJ databases">
        <title>The genome of the North American firefly Photinus pyralis.</title>
        <authorList>
            <consortium name="Photinus pyralis genome working group"/>
            <person name="Fallon T.R."/>
            <person name="Sander Lower S.E."/>
            <person name="Weng J.-K."/>
        </authorList>
    </citation>
    <scope>NUCLEOTIDE SEQUENCE</scope>
    <source>
        <strain evidence="1">TRF0915ILg1</strain>
        <tissue evidence="1">Whole body</tissue>
    </source>
</reference>